<gene>
    <name evidence="2" type="ORF">PXC00_07470</name>
</gene>
<dbReference type="CDD" id="cd00009">
    <property type="entry name" value="AAA"/>
    <property type="match status" value="1"/>
</dbReference>
<reference evidence="2" key="2">
    <citation type="submission" date="2024-06" db="EMBL/GenBank/DDBJ databases">
        <title>Caproicibacterium argilliputei sp. nov, a novel caproic acid producing anaerobic bacterium isolated from pit mud.</title>
        <authorList>
            <person name="Xia S."/>
        </authorList>
    </citation>
    <scope>NUCLEOTIDE SEQUENCE</scope>
    <source>
        <strain evidence="2">ZCY20-5</strain>
    </source>
</reference>
<sequence length="336" mass="38446">MGYERAVYDAVYKRLNDRRLRAEQEADHRRADFFRVEPHALELERAISRAGSAAAKAVVRGGDVHRNLEQLRAENLALQAKLKALLARQQMSPDDLEPHYTCPLCQDRGSVDGRMCSCMKALLKEEALRQLNADTPLSLSSFETFELSYYSDIPDKNGRTVRQLMERNFLYCRKYAENFDAHTTENLLMVGKTGLGKTHLSLAIARRIIDRGYGVIYGSAQNLLERIQDEHFGRSNGDTMQSLLDCDLLIFDDLGTEFRSNFTVSAVYNLVNSRQLKGKPIIISTNLSMQEMLDYYTERFSSRIIGSYTRVPFYGNDVRQLKRNHPAVSKKETFHP</sequence>
<dbReference type="InterPro" id="IPR002611">
    <property type="entry name" value="IstB_ATP-bd"/>
</dbReference>
<proteinExistence type="predicted"/>
<keyword evidence="3" id="KW-1185">Reference proteome</keyword>
<keyword evidence="2" id="KW-0547">Nucleotide-binding</keyword>
<dbReference type="InterPro" id="IPR027417">
    <property type="entry name" value="P-loop_NTPase"/>
</dbReference>
<dbReference type="PANTHER" id="PTHR30050">
    <property type="entry name" value="CHROMOSOMAL REPLICATION INITIATOR PROTEIN DNAA"/>
    <property type="match status" value="1"/>
</dbReference>
<dbReference type="EMBL" id="CP135996">
    <property type="protein sequence ID" value="WOC31074.1"/>
    <property type="molecule type" value="Genomic_DNA"/>
</dbReference>
<dbReference type="GO" id="GO:0005524">
    <property type="term" value="F:ATP binding"/>
    <property type="evidence" value="ECO:0007669"/>
    <property type="project" value="UniProtKB-KW"/>
</dbReference>
<feature type="domain" description="AAA+ ATPase" evidence="1">
    <location>
        <begin position="183"/>
        <end position="310"/>
    </location>
</feature>
<evidence type="ECO:0000313" key="3">
    <source>
        <dbReference type="Proteomes" id="UP001300604"/>
    </source>
</evidence>
<evidence type="ECO:0000259" key="1">
    <source>
        <dbReference type="SMART" id="SM00382"/>
    </source>
</evidence>
<dbReference type="SUPFAM" id="SSF52540">
    <property type="entry name" value="P-loop containing nucleoside triphosphate hydrolases"/>
    <property type="match status" value="1"/>
</dbReference>
<dbReference type="AlphaFoldDB" id="A0AA97D7G0"/>
<dbReference type="Proteomes" id="UP001300604">
    <property type="component" value="Chromosome"/>
</dbReference>
<dbReference type="InterPro" id="IPR003593">
    <property type="entry name" value="AAA+_ATPase"/>
</dbReference>
<reference evidence="2" key="1">
    <citation type="submission" date="2023-09" db="EMBL/GenBank/DDBJ databases">
        <authorList>
            <person name="Zeng C."/>
        </authorList>
    </citation>
    <scope>NUCLEOTIDE SEQUENCE</scope>
    <source>
        <strain evidence="2">ZCY20-5</strain>
    </source>
</reference>
<dbReference type="KEGG" id="carl:PXC00_07470"/>
<dbReference type="GO" id="GO:0006260">
    <property type="term" value="P:DNA replication"/>
    <property type="evidence" value="ECO:0007669"/>
    <property type="project" value="TreeGrafter"/>
</dbReference>
<dbReference type="Gene3D" id="3.40.50.300">
    <property type="entry name" value="P-loop containing nucleotide triphosphate hydrolases"/>
    <property type="match status" value="1"/>
</dbReference>
<dbReference type="SMART" id="SM00382">
    <property type="entry name" value="AAA"/>
    <property type="match status" value="1"/>
</dbReference>
<dbReference type="PANTHER" id="PTHR30050:SF4">
    <property type="entry name" value="ATP-BINDING PROTEIN RV3427C IN INSERTION SEQUENCE-RELATED"/>
    <property type="match status" value="1"/>
</dbReference>
<dbReference type="Pfam" id="PF01695">
    <property type="entry name" value="IstB_IS21"/>
    <property type="match status" value="1"/>
</dbReference>
<name>A0AA97D7G0_9FIRM</name>
<evidence type="ECO:0000313" key="2">
    <source>
        <dbReference type="EMBL" id="WOC31074.1"/>
    </source>
</evidence>
<dbReference type="RefSeq" id="WP_275844983.1">
    <property type="nucleotide sequence ID" value="NZ_CP135996.1"/>
</dbReference>
<accession>A0AA97D7G0</accession>
<protein>
    <submittedName>
        <fullName evidence="2">ATP-binding protein</fullName>
    </submittedName>
</protein>
<keyword evidence="2" id="KW-0067">ATP-binding</keyword>
<organism evidence="2 3">
    <name type="scientific">Caproicibacterium argilliputei</name>
    <dbReference type="NCBI Taxonomy" id="3030016"/>
    <lineage>
        <taxon>Bacteria</taxon>
        <taxon>Bacillati</taxon>
        <taxon>Bacillota</taxon>
        <taxon>Clostridia</taxon>
        <taxon>Eubacteriales</taxon>
        <taxon>Oscillospiraceae</taxon>
        <taxon>Caproicibacterium</taxon>
    </lineage>
</organism>
<dbReference type="NCBIfam" id="NF005304">
    <property type="entry name" value="PRK06835.1"/>
    <property type="match status" value="1"/>
</dbReference>